<proteinExistence type="predicted"/>
<accession>A0A6S6W970</accession>
<sequence length="433" mass="49375">MAEQNSRRKRVAPETSSGINGLIATCNKNDRFKLLDDDSILPGNLGGPIHPLFAWFDTKGPMRQMLQLASHFITHDSLLIFFVPLLYGRELTSTIKSNSKTYLSDPLADVSEQKRNEYIGGVRDALHCLSHSVTFQFQPPAKRVYARTLRNDETPTHLMSCFPGFQRKHACRIEMADYFRDFYTTGEYAAASRCAQFRHDFLFAATLIHEIVHAIGVMRRGNLNEPHIRADCPETEWGYGWEHFMFGSVINPQDRTKPGTHLLMRKLWTDQRMADKAGGKEYMDVPMSYTAQWFRTKTWDIIAKQGPTAIAAPIANFKIQSCNELGAWVVKSNHPEIKKDLITLQLQWQQEVPSDRSQSSTSRVRSKILWRAVTKRQLQKSNVRAPARMSGNSQHCSTHVSGVLPTGSCIFKKRRADSLDECYHAKKVRKESV</sequence>
<protein>
    <submittedName>
        <fullName evidence="1">Uncharacterized protein</fullName>
    </submittedName>
</protein>
<evidence type="ECO:0000313" key="1">
    <source>
        <dbReference type="EMBL" id="CAE7195713.1"/>
    </source>
</evidence>
<reference evidence="1" key="1">
    <citation type="submission" date="2021-02" db="EMBL/GenBank/DDBJ databases">
        <authorList>
            <person name="Syme A R."/>
            <person name="Syme A R."/>
            <person name="Moolhuijzen P."/>
        </authorList>
    </citation>
    <scope>NUCLEOTIDE SEQUENCE</scope>
    <source>
        <strain evidence="1">W1-1</strain>
    </source>
</reference>
<dbReference type="EMBL" id="HG992983">
    <property type="protein sequence ID" value="CAE7195713.1"/>
    <property type="molecule type" value="Genomic_DNA"/>
</dbReference>
<gene>
    <name evidence="1" type="ORF">PTTW11_08197</name>
</gene>
<dbReference type="AlphaFoldDB" id="A0A6S6W970"/>
<dbReference type="Proteomes" id="UP000472372">
    <property type="component" value="Chromosome 7"/>
</dbReference>
<evidence type="ECO:0000313" key="2">
    <source>
        <dbReference type="Proteomes" id="UP000472372"/>
    </source>
</evidence>
<organism evidence="1 2">
    <name type="scientific">Pyrenophora teres f. teres</name>
    <dbReference type="NCBI Taxonomy" id="97479"/>
    <lineage>
        <taxon>Eukaryota</taxon>
        <taxon>Fungi</taxon>
        <taxon>Dikarya</taxon>
        <taxon>Ascomycota</taxon>
        <taxon>Pezizomycotina</taxon>
        <taxon>Dothideomycetes</taxon>
        <taxon>Pleosporomycetidae</taxon>
        <taxon>Pleosporales</taxon>
        <taxon>Pleosporineae</taxon>
        <taxon>Pleosporaceae</taxon>
        <taxon>Pyrenophora</taxon>
    </lineage>
</organism>
<name>A0A6S6W970_9PLEO</name>